<keyword evidence="2" id="KW-0813">Transport</keyword>
<comment type="subcellular location">
    <subcellularLocation>
        <location evidence="1">Membrane</location>
        <topology evidence="1">Multi-pass membrane protein</topology>
    </subcellularLocation>
</comment>
<feature type="transmembrane region" description="Helical" evidence="6">
    <location>
        <begin position="20"/>
        <end position="47"/>
    </location>
</feature>
<dbReference type="GO" id="GO:0016020">
    <property type="term" value="C:membrane"/>
    <property type="evidence" value="ECO:0007669"/>
    <property type="project" value="UniProtKB-SubCell"/>
</dbReference>
<evidence type="ECO:0000313" key="9">
    <source>
        <dbReference type="Proteomes" id="UP000053660"/>
    </source>
</evidence>
<dbReference type="InterPro" id="IPR050291">
    <property type="entry name" value="CDF_Transporter"/>
</dbReference>
<dbReference type="OrthoDB" id="78296at2759"/>
<dbReference type="Proteomes" id="UP000053660">
    <property type="component" value="Unassembled WGS sequence"/>
</dbReference>
<evidence type="ECO:0000256" key="3">
    <source>
        <dbReference type="ARBA" id="ARBA00022692"/>
    </source>
</evidence>
<name>A0A0B1SRI6_OESDE</name>
<evidence type="ECO:0000256" key="2">
    <source>
        <dbReference type="ARBA" id="ARBA00022448"/>
    </source>
</evidence>
<feature type="transmembrane region" description="Helical" evidence="6">
    <location>
        <begin position="67"/>
        <end position="90"/>
    </location>
</feature>
<keyword evidence="9" id="KW-1185">Reference proteome</keyword>
<keyword evidence="5 6" id="KW-0472">Membrane</keyword>
<feature type="domain" description="Cation efflux protein transmembrane" evidence="7">
    <location>
        <begin position="24"/>
        <end position="91"/>
    </location>
</feature>
<dbReference type="EMBL" id="KN557493">
    <property type="protein sequence ID" value="KHJ87554.1"/>
    <property type="molecule type" value="Genomic_DNA"/>
</dbReference>
<evidence type="ECO:0000313" key="8">
    <source>
        <dbReference type="EMBL" id="KHJ87554.1"/>
    </source>
</evidence>
<evidence type="ECO:0000256" key="4">
    <source>
        <dbReference type="ARBA" id="ARBA00022989"/>
    </source>
</evidence>
<sequence length="99" mass="11123">MTDESSTERRRSLSNSSLHILLYFSTFVDSFMDITTSSILGFCLWLINNTNYFKYPRGRSRLELLGVIICSVLMGVANMFLITQSITAIVSGKVVSLMV</sequence>
<gene>
    <name evidence="8" type="ORF">OESDEN_12671</name>
</gene>
<dbReference type="GO" id="GO:0008324">
    <property type="term" value="F:monoatomic cation transmembrane transporter activity"/>
    <property type="evidence" value="ECO:0007669"/>
    <property type="project" value="InterPro"/>
</dbReference>
<organism evidence="8 9">
    <name type="scientific">Oesophagostomum dentatum</name>
    <name type="common">Nodular worm</name>
    <dbReference type="NCBI Taxonomy" id="61180"/>
    <lineage>
        <taxon>Eukaryota</taxon>
        <taxon>Metazoa</taxon>
        <taxon>Ecdysozoa</taxon>
        <taxon>Nematoda</taxon>
        <taxon>Chromadorea</taxon>
        <taxon>Rhabditida</taxon>
        <taxon>Rhabditina</taxon>
        <taxon>Rhabditomorpha</taxon>
        <taxon>Strongyloidea</taxon>
        <taxon>Strongylidae</taxon>
        <taxon>Oesophagostomum</taxon>
    </lineage>
</organism>
<protein>
    <recommendedName>
        <fullName evidence="7">Cation efflux protein transmembrane domain-containing protein</fullName>
    </recommendedName>
</protein>
<keyword evidence="4 6" id="KW-1133">Transmembrane helix</keyword>
<evidence type="ECO:0000256" key="1">
    <source>
        <dbReference type="ARBA" id="ARBA00004141"/>
    </source>
</evidence>
<dbReference type="InterPro" id="IPR058533">
    <property type="entry name" value="Cation_efflux_TM"/>
</dbReference>
<dbReference type="InterPro" id="IPR027469">
    <property type="entry name" value="Cation_efflux_TMD_sf"/>
</dbReference>
<dbReference type="Gene3D" id="1.20.1510.10">
    <property type="entry name" value="Cation efflux protein transmembrane domain"/>
    <property type="match status" value="1"/>
</dbReference>
<dbReference type="PANTHER" id="PTHR43840">
    <property type="entry name" value="MITOCHONDRIAL METAL TRANSPORTER 1-RELATED"/>
    <property type="match status" value="1"/>
</dbReference>
<evidence type="ECO:0000259" key="7">
    <source>
        <dbReference type="Pfam" id="PF01545"/>
    </source>
</evidence>
<dbReference type="PANTHER" id="PTHR43840:SF17">
    <property type="entry name" value="CATION EFFLUX PROTEIN CYTOPLASMIC DOMAIN-CONTAINING PROTEIN"/>
    <property type="match status" value="1"/>
</dbReference>
<keyword evidence="3 6" id="KW-0812">Transmembrane</keyword>
<dbReference type="Pfam" id="PF01545">
    <property type="entry name" value="Cation_efflux"/>
    <property type="match status" value="1"/>
</dbReference>
<proteinExistence type="predicted"/>
<accession>A0A0B1SRI6</accession>
<evidence type="ECO:0000256" key="6">
    <source>
        <dbReference type="SAM" id="Phobius"/>
    </source>
</evidence>
<reference evidence="8 9" key="1">
    <citation type="submission" date="2014-03" db="EMBL/GenBank/DDBJ databases">
        <title>Draft genome of the hookworm Oesophagostomum dentatum.</title>
        <authorList>
            <person name="Mitreva M."/>
        </authorList>
    </citation>
    <scope>NUCLEOTIDE SEQUENCE [LARGE SCALE GENOMIC DNA]</scope>
    <source>
        <strain evidence="8 9">OD-Hann</strain>
    </source>
</reference>
<evidence type="ECO:0000256" key="5">
    <source>
        <dbReference type="ARBA" id="ARBA00023136"/>
    </source>
</evidence>
<dbReference type="AlphaFoldDB" id="A0A0B1SRI6"/>
<dbReference type="SUPFAM" id="SSF161111">
    <property type="entry name" value="Cation efflux protein transmembrane domain-like"/>
    <property type="match status" value="1"/>
</dbReference>